<dbReference type="RefSeq" id="WP_020580625.1">
    <property type="nucleotide sequence ID" value="NZ_JOJP01000001.1"/>
</dbReference>
<dbReference type="AlphaFoldDB" id="A0A081K9D6"/>
<dbReference type="CDD" id="cd00438">
    <property type="entry name" value="cupin_RmlC"/>
    <property type="match status" value="1"/>
</dbReference>
<dbReference type="UniPathway" id="UPA00124"/>
<dbReference type="GO" id="GO:0005829">
    <property type="term" value="C:cytosol"/>
    <property type="evidence" value="ECO:0007669"/>
    <property type="project" value="TreeGrafter"/>
</dbReference>
<dbReference type="PANTHER" id="PTHR21047">
    <property type="entry name" value="DTDP-6-DEOXY-D-GLUCOSE-3,5 EPIMERASE"/>
    <property type="match status" value="1"/>
</dbReference>
<keyword evidence="9" id="KW-1185">Reference proteome</keyword>
<evidence type="ECO:0000256" key="5">
    <source>
        <dbReference type="PIRSR" id="PIRSR600888-1"/>
    </source>
</evidence>
<dbReference type="NCBIfam" id="TIGR01221">
    <property type="entry name" value="rmlC"/>
    <property type="match status" value="1"/>
</dbReference>
<dbReference type="STRING" id="305900.GV64_08405"/>
<dbReference type="eggNOG" id="COG1898">
    <property type="taxonomic scope" value="Bacteria"/>
</dbReference>
<dbReference type="PANTHER" id="PTHR21047:SF2">
    <property type="entry name" value="THYMIDINE DIPHOSPHO-4-KETO-RHAMNOSE 3,5-EPIMERASE"/>
    <property type="match status" value="1"/>
</dbReference>
<comment type="function">
    <text evidence="2 7">Catalyzes the epimerization of the C3' and C5'positions of dTDP-6-deoxy-D-xylo-4-hexulose, forming dTDP-6-deoxy-L-lyxo-4-hexulose.</text>
</comment>
<comment type="similarity">
    <text evidence="7">Belongs to the dTDP-4-dehydrorhamnose 3,5-epimerase family.</text>
</comment>
<sequence>MNIIETPIQDLLIIEPKVFGDERGYFMETFQARTFAEFELPSNFVQDNHSYSARGILRGLHFQKQHPQGKLVRVIDGEVYDVAVDLRKDSATYGQSYGLLLSGDNKRMFWVPAGFAHGFYVVSETAHFLYKCTDYYAPDYEMSIAWDDPELGIDWPLVNGEPPQLSAKDQLGVCLADAGGFNNGVYEP</sequence>
<dbReference type="InterPro" id="IPR014710">
    <property type="entry name" value="RmlC-like_jellyroll"/>
</dbReference>
<dbReference type="EMBL" id="JOJP01000001">
    <property type="protein sequence ID" value="KEI70762.1"/>
    <property type="molecule type" value="Genomic_DNA"/>
</dbReference>
<dbReference type="Proteomes" id="UP000027997">
    <property type="component" value="Unassembled WGS sequence"/>
</dbReference>
<evidence type="ECO:0000256" key="7">
    <source>
        <dbReference type="RuleBase" id="RU364069"/>
    </source>
</evidence>
<dbReference type="InterPro" id="IPR011051">
    <property type="entry name" value="RmlC_Cupin_sf"/>
</dbReference>
<dbReference type="SUPFAM" id="SSF51182">
    <property type="entry name" value="RmlC-like cupins"/>
    <property type="match status" value="1"/>
</dbReference>
<reference evidence="8 9" key="1">
    <citation type="submission" date="2014-06" db="EMBL/GenBank/DDBJ databases">
        <title>Whole Genome Sequences of Three Symbiotic Endozoicomonas Bacteria.</title>
        <authorList>
            <person name="Neave M.J."/>
            <person name="Apprill A."/>
            <person name="Voolstra C.R."/>
        </authorList>
    </citation>
    <scope>NUCLEOTIDE SEQUENCE [LARGE SCALE GENOMIC DNA]</scope>
    <source>
        <strain evidence="8 9">DSM 22380</strain>
    </source>
</reference>
<evidence type="ECO:0000256" key="6">
    <source>
        <dbReference type="PIRSR" id="PIRSR600888-3"/>
    </source>
</evidence>
<dbReference type="GO" id="GO:0019305">
    <property type="term" value="P:dTDP-rhamnose biosynthetic process"/>
    <property type="evidence" value="ECO:0007669"/>
    <property type="project" value="UniProtKB-UniRule"/>
</dbReference>
<feature type="active site" description="Proton acceptor" evidence="5">
    <location>
        <position position="61"/>
    </location>
</feature>
<dbReference type="GO" id="GO:0000271">
    <property type="term" value="P:polysaccharide biosynthetic process"/>
    <property type="evidence" value="ECO:0007669"/>
    <property type="project" value="TreeGrafter"/>
</dbReference>
<feature type="site" description="Participates in a stacking interaction with the thymidine ring of dTDP-4-oxo-6-deoxyglucose" evidence="6">
    <location>
        <position position="136"/>
    </location>
</feature>
<name>A0A081K9D6_9GAMM</name>
<dbReference type="GO" id="GO:0008830">
    <property type="term" value="F:dTDP-4-dehydrorhamnose 3,5-epimerase activity"/>
    <property type="evidence" value="ECO:0007669"/>
    <property type="project" value="UniProtKB-UniRule"/>
</dbReference>
<evidence type="ECO:0000256" key="2">
    <source>
        <dbReference type="ARBA" id="ARBA00001997"/>
    </source>
</evidence>
<dbReference type="Gene3D" id="2.60.120.10">
    <property type="entry name" value="Jelly Rolls"/>
    <property type="match status" value="1"/>
</dbReference>
<comment type="catalytic activity">
    <reaction evidence="1 7">
        <text>dTDP-4-dehydro-6-deoxy-alpha-D-glucose = dTDP-4-dehydro-beta-L-rhamnose</text>
        <dbReference type="Rhea" id="RHEA:16969"/>
        <dbReference type="ChEBI" id="CHEBI:57649"/>
        <dbReference type="ChEBI" id="CHEBI:62830"/>
        <dbReference type="EC" id="5.1.3.13"/>
    </reaction>
</comment>
<dbReference type="EC" id="5.1.3.13" evidence="3 7"/>
<evidence type="ECO:0000313" key="9">
    <source>
        <dbReference type="Proteomes" id="UP000027997"/>
    </source>
</evidence>
<evidence type="ECO:0000256" key="1">
    <source>
        <dbReference type="ARBA" id="ARBA00001298"/>
    </source>
</evidence>
<protein>
    <recommendedName>
        <fullName evidence="4 7">dTDP-4-dehydrorhamnose 3,5-epimerase</fullName>
        <ecNumber evidence="3 7">5.1.3.13</ecNumber>
    </recommendedName>
    <alternativeName>
        <fullName evidence="7">Thymidine diphospho-4-keto-rhamnose 3,5-epimerase</fullName>
    </alternativeName>
</protein>
<proteinExistence type="inferred from homology"/>
<comment type="caution">
    <text evidence="8">The sequence shown here is derived from an EMBL/GenBank/DDBJ whole genome shotgun (WGS) entry which is preliminary data.</text>
</comment>
<dbReference type="InterPro" id="IPR000888">
    <property type="entry name" value="RmlC-like"/>
</dbReference>
<keyword evidence="7" id="KW-0413">Isomerase</keyword>
<evidence type="ECO:0000256" key="3">
    <source>
        <dbReference type="ARBA" id="ARBA00012098"/>
    </source>
</evidence>
<evidence type="ECO:0000256" key="4">
    <source>
        <dbReference type="ARBA" id="ARBA00019595"/>
    </source>
</evidence>
<feature type="active site" description="Proton donor" evidence="5">
    <location>
        <position position="130"/>
    </location>
</feature>
<gene>
    <name evidence="8" type="ORF">GV64_08405</name>
</gene>
<dbReference type="Pfam" id="PF00908">
    <property type="entry name" value="dTDP_sugar_isom"/>
    <property type="match status" value="1"/>
</dbReference>
<accession>A0A081K9D6</accession>
<organism evidence="8 9">
    <name type="scientific">Endozoicomonas elysicola</name>
    <dbReference type="NCBI Taxonomy" id="305900"/>
    <lineage>
        <taxon>Bacteria</taxon>
        <taxon>Pseudomonadati</taxon>
        <taxon>Pseudomonadota</taxon>
        <taxon>Gammaproteobacteria</taxon>
        <taxon>Oceanospirillales</taxon>
        <taxon>Endozoicomonadaceae</taxon>
        <taxon>Endozoicomonas</taxon>
    </lineage>
</organism>
<comment type="pathway">
    <text evidence="7">Carbohydrate biosynthesis; dTDP-L-rhamnose biosynthesis.</text>
</comment>
<comment type="subunit">
    <text evidence="7">Homodimer.</text>
</comment>
<evidence type="ECO:0000313" key="8">
    <source>
        <dbReference type="EMBL" id="KEI70762.1"/>
    </source>
</evidence>